<feature type="domain" description="HTH tetR-type" evidence="3">
    <location>
        <begin position="10"/>
        <end position="70"/>
    </location>
</feature>
<evidence type="ECO:0000256" key="1">
    <source>
        <dbReference type="ARBA" id="ARBA00023125"/>
    </source>
</evidence>
<evidence type="ECO:0000259" key="3">
    <source>
        <dbReference type="PROSITE" id="PS50977"/>
    </source>
</evidence>
<keyword evidence="5" id="KW-1185">Reference proteome</keyword>
<dbReference type="InParanoid" id="A0A395JP99"/>
<protein>
    <submittedName>
        <fullName evidence="4">TetR family transcriptional regulator</fullName>
    </submittedName>
</protein>
<dbReference type="Gene3D" id="1.10.357.10">
    <property type="entry name" value="Tetracycline Repressor, domain 2"/>
    <property type="match status" value="1"/>
</dbReference>
<name>A0A395JP99_9GAMM</name>
<comment type="caution">
    <text evidence="4">The sequence shown here is derived from an EMBL/GenBank/DDBJ whole genome shotgun (WGS) entry which is preliminary data.</text>
</comment>
<sequence length="212" mass="22909">MARKTHESPQAAKTAILDAAEAIMVEVGPAGLRISAVAKKAGMAHPNIIHHFGSREGLIDAVAHRVGQRATERITNAIDKALSAPPQDRVAAITQILETVYPGDEGRAAVWLYLGGASSSLKPNMQRIVELSHRFRQTIDADVQPANTKRLVMLITLALVGEVVSGHTIKEALGFDNTEGDRAHFKQWLAEILLNLSDQQLTTSINAVESNQ</sequence>
<gene>
    <name evidence="4" type="ORF">DFR28_101850</name>
</gene>
<dbReference type="OrthoDB" id="7618612at2"/>
<feature type="DNA-binding region" description="H-T-H motif" evidence="2">
    <location>
        <begin position="33"/>
        <end position="52"/>
    </location>
</feature>
<dbReference type="RefSeq" id="WP_113953028.1">
    <property type="nucleotide sequence ID" value="NZ_QNRT01000001.1"/>
</dbReference>
<evidence type="ECO:0000313" key="4">
    <source>
        <dbReference type="EMBL" id="RBP53464.1"/>
    </source>
</evidence>
<dbReference type="InterPro" id="IPR001647">
    <property type="entry name" value="HTH_TetR"/>
</dbReference>
<dbReference type="InterPro" id="IPR050109">
    <property type="entry name" value="HTH-type_TetR-like_transc_reg"/>
</dbReference>
<evidence type="ECO:0000256" key="2">
    <source>
        <dbReference type="PROSITE-ProRule" id="PRU00335"/>
    </source>
</evidence>
<dbReference type="Proteomes" id="UP000253083">
    <property type="component" value="Unassembled WGS sequence"/>
</dbReference>
<dbReference type="GO" id="GO:0003700">
    <property type="term" value="F:DNA-binding transcription factor activity"/>
    <property type="evidence" value="ECO:0007669"/>
    <property type="project" value="TreeGrafter"/>
</dbReference>
<proteinExistence type="predicted"/>
<dbReference type="SUPFAM" id="SSF46689">
    <property type="entry name" value="Homeodomain-like"/>
    <property type="match status" value="1"/>
</dbReference>
<dbReference type="InterPro" id="IPR009057">
    <property type="entry name" value="Homeodomain-like_sf"/>
</dbReference>
<dbReference type="Pfam" id="PF00440">
    <property type="entry name" value="TetR_N"/>
    <property type="match status" value="1"/>
</dbReference>
<dbReference type="PANTHER" id="PTHR30055">
    <property type="entry name" value="HTH-TYPE TRANSCRIPTIONAL REGULATOR RUTR"/>
    <property type="match status" value="1"/>
</dbReference>
<dbReference type="AlphaFoldDB" id="A0A395JP99"/>
<reference evidence="4 5" key="1">
    <citation type="submission" date="2018-06" db="EMBL/GenBank/DDBJ databases">
        <title>Genomic Encyclopedia of Type Strains, Phase IV (KMG-IV): sequencing the most valuable type-strain genomes for metagenomic binning, comparative biology and taxonomic classification.</title>
        <authorList>
            <person name="Goeker M."/>
        </authorList>
    </citation>
    <scope>NUCLEOTIDE SEQUENCE [LARGE SCALE GENOMIC DNA]</scope>
    <source>
        <strain evidence="4 5">DSM 24032</strain>
    </source>
</reference>
<dbReference type="EMBL" id="QNRT01000001">
    <property type="protein sequence ID" value="RBP53464.1"/>
    <property type="molecule type" value="Genomic_DNA"/>
</dbReference>
<keyword evidence="1 2" id="KW-0238">DNA-binding</keyword>
<dbReference type="GO" id="GO:0000976">
    <property type="term" value="F:transcription cis-regulatory region binding"/>
    <property type="evidence" value="ECO:0007669"/>
    <property type="project" value="TreeGrafter"/>
</dbReference>
<dbReference type="PRINTS" id="PR00455">
    <property type="entry name" value="HTHTETR"/>
</dbReference>
<dbReference type="PROSITE" id="PS50977">
    <property type="entry name" value="HTH_TETR_2"/>
    <property type="match status" value="1"/>
</dbReference>
<accession>A0A395JP99</accession>
<organism evidence="4 5">
    <name type="scientific">Arenicella xantha</name>
    <dbReference type="NCBI Taxonomy" id="644221"/>
    <lineage>
        <taxon>Bacteria</taxon>
        <taxon>Pseudomonadati</taxon>
        <taxon>Pseudomonadota</taxon>
        <taxon>Gammaproteobacteria</taxon>
        <taxon>Arenicellales</taxon>
        <taxon>Arenicellaceae</taxon>
        <taxon>Arenicella</taxon>
    </lineage>
</organism>
<dbReference type="PANTHER" id="PTHR30055:SF148">
    <property type="entry name" value="TETR-FAMILY TRANSCRIPTIONAL REGULATOR"/>
    <property type="match status" value="1"/>
</dbReference>
<evidence type="ECO:0000313" key="5">
    <source>
        <dbReference type="Proteomes" id="UP000253083"/>
    </source>
</evidence>